<dbReference type="SUPFAM" id="SSF56784">
    <property type="entry name" value="HAD-like"/>
    <property type="match status" value="1"/>
</dbReference>
<dbReference type="InterPro" id="IPR006439">
    <property type="entry name" value="HAD-SF_hydro_IA"/>
</dbReference>
<dbReference type="GO" id="GO:0016791">
    <property type="term" value="F:phosphatase activity"/>
    <property type="evidence" value="ECO:0007669"/>
    <property type="project" value="UniProtKB-ARBA"/>
</dbReference>
<dbReference type="FunFam" id="3.40.50.1000:FF:000055">
    <property type="entry name" value="Haloacid dehalogenase-like hydrolase family protein"/>
    <property type="match status" value="1"/>
</dbReference>
<protein>
    <submittedName>
        <fullName evidence="1">HAD-like domain-containing protein</fullName>
    </submittedName>
</protein>
<dbReference type="Proteomes" id="UP001209540">
    <property type="component" value="Unassembled WGS sequence"/>
</dbReference>
<dbReference type="Pfam" id="PF00702">
    <property type="entry name" value="Hydrolase"/>
    <property type="match status" value="1"/>
</dbReference>
<name>A0AAD5JZV6_9FUNG</name>
<evidence type="ECO:0000313" key="1">
    <source>
        <dbReference type="EMBL" id="KAI9248553.1"/>
    </source>
</evidence>
<dbReference type="NCBIfam" id="TIGR01509">
    <property type="entry name" value="HAD-SF-IA-v3"/>
    <property type="match status" value="1"/>
</dbReference>
<gene>
    <name evidence="1" type="ORF">BDA99DRAFT_524994</name>
</gene>
<keyword evidence="2" id="KW-1185">Reference proteome</keyword>
<dbReference type="InterPro" id="IPR023214">
    <property type="entry name" value="HAD_sf"/>
</dbReference>
<comment type="caution">
    <text evidence="1">The sequence shown here is derived from an EMBL/GenBank/DDBJ whole genome shotgun (WGS) entry which is preliminary data.</text>
</comment>
<organism evidence="1 2">
    <name type="scientific">Phascolomyces articulosus</name>
    <dbReference type="NCBI Taxonomy" id="60185"/>
    <lineage>
        <taxon>Eukaryota</taxon>
        <taxon>Fungi</taxon>
        <taxon>Fungi incertae sedis</taxon>
        <taxon>Mucoromycota</taxon>
        <taxon>Mucoromycotina</taxon>
        <taxon>Mucoromycetes</taxon>
        <taxon>Mucorales</taxon>
        <taxon>Lichtheimiaceae</taxon>
        <taxon>Phascolomyces</taxon>
    </lineage>
</organism>
<evidence type="ECO:0000313" key="2">
    <source>
        <dbReference type="Proteomes" id="UP001209540"/>
    </source>
</evidence>
<dbReference type="InterPro" id="IPR023198">
    <property type="entry name" value="PGP-like_dom2"/>
</dbReference>
<reference evidence="1" key="1">
    <citation type="journal article" date="2022" name="IScience">
        <title>Evolution of zygomycete secretomes and the origins of terrestrial fungal ecologies.</title>
        <authorList>
            <person name="Chang Y."/>
            <person name="Wang Y."/>
            <person name="Mondo S."/>
            <person name="Ahrendt S."/>
            <person name="Andreopoulos W."/>
            <person name="Barry K."/>
            <person name="Beard J."/>
            <person name="Benny G.L."/>
            <person name="Blankenship S."/>
            <person name="Bonito G."/>
            <person name="Cuomo C."/>
            <person name="Desiro A."/>
            <person name="Gervers K.A."/>
            <person name="Hundley H."/>
            <person name="Kuo A."/>
            <person name="LaButti K."/>
            <person name="Lang B.F."/>
            <person name="Lipzen A."/>
            <person name="O'Donnell K."/>
            <person name="Pangilinan J."/>
            <person name="Reynolds N."/>
            <person name="Sandor L."/>
            <person name="Smith M.E."/>
            <person name="Tsang A."/>
            <person name="Grigoriev I.V."/>
            <person name="Stajich J.E."/>
            <person name="Spatafora J.W."/>
        </authorList>
    </citation>
    <scope>NUCLEOTIDE SEQUENCE</scope>
    <source>
        <strain evidence="1">RSA 2281</strain>
    </source>
</reference>
<dbReference type="PANTHER" id="PTHR18901">
    <property type="entry name" value="2-DEOXYGLUCOSE-6-PHOSPHATE PHOSPHATASE 2"/>
    <property type="match status" value="1"/>
</dbReference>
<proteinExistence type="predicted"/>
<dbReference type="PANTHER" id="PTHR18901:SF38">
    <property type="entry name" value="PSEUDOURIDINE-5'-PHOSPHATASE"/>
    <property type="match status" value="1"/>
</dbReference>
<reference evidence="1" key="2">
    <citation type="submission" date="2023-02" db="EMBL/GenBank/DDBJ databases">
        <authorList>
            <consortium name="DOE Joint Genome Institute"/>
            <person name="Mondo S.J."/>
            <person name="Chang Y."/>
            <person name="Wang Y."/>
            <person name="Ahrendt S."/>
            <person name="Andreopoulos W."/>
            <person name="Barry K."/>
            <person name="Beard J."/>
            <person name="Benny G.L."/>
            <person name="Blankenship S."/>
            <person name="Bonito G."/>
            <person name="Cuomo C."/>
            <person name="Desiro A."/>
            <person name="Gervers K.A."/>
            <person name="Hundley H."/>
            <person name="Kuo A."/>
            <person name="LaButti K."/>
            <person name="Lang B.F."/>
            <person name="Lipzen A."/>
            <person name="O'Donnell K."/>
            <person name="Pangilinan J."/>
            <person name="Reynolds N."/>
            <person name="Sandor L."/>
            <person name="Smith M.W."/>
            <person name="Tsang A."/>
            <person name="Grigoriev I.V."/>
            <person name="Stajich J.E."/>
            <person name="Spatafora J.W."/>
        </authorList>
    </citation>
    <scope>NUCLEOTIDE SEQUENCE</scope>
    <source>
        <strain evidence="1">RSA 2281</strain>
    </source>
</reference>
<dbReference type="Gene3D" id="3.40.50.1000">
    <property type="entry name" value="HAD superfamily/HAD-like"/>
    <property type="match status" value="1"/>
</dbReference>
<dbReference type="Gene3D" id="1.10.150.240">
    <property type="entry name" value="Putative phosphatase, domain 2"/>
    <property type="match status" value="1"/>
</dbReference>
<accession>A0AAD5JZV6</accession>
<sequence>MLDKYGGGVEHTWDFKSKLMGCTRQESSAMIVNHYHLPLTVQEYMDECALLHKKIFPFVKPLPGVERLIHHLHANDIPMAVATSSTRSVYELKTSLNKDLFSLFDLHVVCSDDPGIEHGKPSPDLFLAAQQRLGNPPSENCLVFEDAINGIQAAQNAKMHAVWIPDNNLLKILDSSPDSYGASVVLDSMTAFDPKVFSLPEFDNDDKTQQE</sequence>
<dbReference type="EMBL" id="JAIXMP010000038">
    <property type="protein sequence ID" value="KAI9248553.1"/>
    <property type="molecule type" value="Genomic_DNA"/>
</dbReference>
<dbReference type="AlphaFoldDB" id="A0AAD5JZV6"/>
<dbReference type="InterPro" id="IPR036412">
    <property type="entry name" value="HAD-like_sf"/>
</dbReference>